<feature type="chain" id="PRO_5030675113" evidence="1">
    <location>
        <begin position="25"/>
        <end position="126"/>
    </location>
</feature>
<dbReference type="AlphaFoldDB" id="A0A7W7YCH4"/>
<gene>
    <name evidence="2" type="ORF">HNQ65_002913</name>
</gene>
<dbReference type="RefSeq" id="WP_184340241.1">
    <property type="nucleotide sequence ID" value="NZ_JACHIG010000005.1"/>
</dbReference>
<name>A0A7W7YCH4_9BACT</name>
<accession>A0A7W7YCH4</accession>
<reference evidence="2 3" key="1">
    <citation type="submission" date="2020-08" db="EMBL/GenBank/DDBJ databases">
        <title>Genomic Encyclopedia of Type Strains, Phase IV (KMG-IV): sequencing the most valuable type-strain genomes for metagenomic binning, comparative biology and taxonomic classification.</title>
        <authorList>
            <person name="Goeker M."/>
        </authorList>
    </citation>
    <scope>NUCLEOTIDE SEQUENCE [LARGE SCALE GENOMIC DNA]</scope>
    <source>
        <strain evidence="2 3">DSM 12252</strain>
    </source>
</reference>
<evidence type="ECO:0000256" key="1">
    <source>
        <dbReference type="SAM" id="SignalP"/>
    </source>
</evidence>
<sequence length="126" mass="14269">MKTFHSLAVATVLGMIAVPNSASAGFPFFRSHPRVNEVSGRLNNEQRRINHGVATGRLSPLQAGRLQRGEQRIQQRETRDMAMHGGHLTRRETVNLNRAENRESARINHAEGMRRPGFFGRLFGRR</sequence>
<protein>
    <submittedName>
        <fullName evidence="2">Uncharacterized protein</fullName>
    </submittedName>
</protein>
<dbReference type="EMBL" id="JACHIG010000005">
    <property type="protein sequence ID" value="MBB5033330.1"/>
    <property type="molecule type" value="Genomic_DNA"/>
</dbReference>
<keyword evidence="3" id="KW-1185">Reference proteome</keyword>
<proteinExistence type="predicted"/>
<keyword evidence="1" id="KW-0732">Signal</keyword>
<evidence type="ECO:0000313" key="2">
    <source>
        <dbReference type="EMBL" id="MBB5033330.1"/>
    </source>
</evidence>
<dbReference type="Proteomes" id="UP000590740">
    <property type="component" value="Unassembled WGS sequence"/>
</dbReference>
<comment type="caution">
    <text evidence="2">The sequence shown here is derived from an EMBL/GenBank/DDBJ whole genome shotgun (WGS) entry which is preliminary data.</text>
</comment>
<evidence type="ECO:0000313" key="3">
    <source>
        <dbReference type="Proteomes" id="UP000590740"/>
    </source>
</evidence>
<organism evidence="2 3">
    <name type="scientific">Prosthecobacter vanneervenii</name>
    <dbReference type="NCBI Taxonomy" id="48466"/>
    <lineage>
        <taxon>Bacteria</taxon>
        <taxon>Pseudomonadati</taxon>
        <taxon>Verrucomicrobiota</taxon>
        <taxon>Verrucomicrobiia</taxon>
        <taxon>Verrucomicrobiales</taxon>
        <taxon>Verrucomicrobiaceae</taxon>
        <taxon>Prosthecobacter</taxon>
    </lineage>
</organism>
<feature type="signal peptide" evidence="1">
    <location>
        <begin position="1"/>
        <end position="24"/>
    </location>
</feature>